<reference evidence="3" key="1">
    <citation type="submission" date="2016-10" db="EMBL/GenBank/DDBJ databases">
        <authorList>
            <person name="Varghese N."/>
            <person name="Submissions S."/>
        </authorList>
    </citation>
    <scope>NUCLEOTIDE SEQUENCE [LARGE SCALE GENOMIC DNA]</scope>
    <source>
        <strain evidence="3">CGMCC 1.6963</strain>
    </source>
</reference>
<keyword evidence="3" id="KW-1185">Reference proteome</keyword>
<proteinExistence type="predicted"/>
<dbReference type="GO" id="GO:0003677">
    <property type="term" value="F:DNA binding"/>
    <property type="evidence" value="ECO:0007669"/>
    <property type="project" value="UniProtKB-KW"/>
</dbReference>
<dbReference type="InterPro" id="IPR000835">
    <property type="entry name" value="HTH_MarR-typ"/>
</dbReference>
<dbReference type="InterPro" id="IPR039422">
    <property type="entry name" value="MarR/SlyA-like"/>
</dbReference>
<dbReference type="GO" id="GO:0003700">
    <property type="term" value="F:DNA-binding transcription factor activity"/>
    <property type="evidence" value="ECO:0007669"/>
    <property type="project" value="InterPro"/>
</dbReference>
<dbReference type="EMBL" id="FOHB01000009">
    <property type="protein sequence ID" value="SES47564.1"/>
    <property type="molecule type" value="Genomic_DNA"/>
</dbReference>
<gene>
    <name evidence="2" type="ORF">SAMN05216199_4105</name>
</gene>
<dbReference type="Proteomes" id="UP000199019">
    <property type="component" value="Unassembled WGS sequence"/>
</dbReference>
<evidence type="ECO:0000259" key="1">
    <source>
        <dbReference type="PROSITE" id="PS50995"/>
    </source>
</evidence>
<sequence length="147" mass="15905">MTENAPDRVAAWALLLRVHAAVVPKLSRELAGVGLPISWYDVLLVLNAAPDRLLRMSELGSRAVISREQVSRVVTELQKAGLVERRPNPDDKRSSFAAITPAGRARLRAAAPAYLAAIEQHFTGHLTDREVAVIVKGLGRVLAAEEG</sequence>
<accession>A0A1H9XN56</accession>
<evidence type="ECO:0000313" key="2">
    <source>
        <dbReference type="EMBL" id="SES47564.1"/>
    </source>
</evidence>
<dbReference type="InterPro" id="IPR036390">
    <property type="entry name" value="WH_DNA-bd_sf"/>
</dbReference>
<dbReference type="SMART" id="SM00347">
    <property type="entry name" value="HTH_MARR"/>
    <property type="match status" value="1"/>
</dbReference>
<dbReference type="Pfam" id="PF12802">
    <property type="entry name" value="MarR_2"/>
    <property type="match status" value="1"/>
</dbReference>
<organism evidence="2 3">
    <name type="scientific">Pedococcus cremeus</name>
    <dbReference type="NCBI Taxonomy" id="587636"/>
    <lineage>
        <taxon>Bacteria</taxon>
        <taxon>Bacillati</taxon>
        <taxon>Actinomycetota</taxon>
        <taxon>Actinomycetes</taxon>
        <taxon>Micrococcales</taxon>
        <taxon>Intrasporangiaceae</taxon>
        <taxon>Pedococcus</taxon>
    </lineage>
</organism>
<dbReference type="OrthoDB" id="162531at2"/>
<evidence type="ECO:0000313" key="3">
    <source>
        <dbReference type="Proteomes" id="UP000199019"/>
    </source>
</evidence>
<protein>
    <submittedName>
        <fullName evidence="2">DNA-binding transcriptional regulator, MarR family</fullName>
    </submittedName>
</protein>
<dbReference type="SUPFAM" id="SSF46785">
    <property type="entry name" value="Winged helix' DNA-binding domain"/>
    <property type="match status" value="1"/>
</dbReference>
<keyword evidence="2" id="KW-0238">DNA-binding</keyword>
<feature type="domain" description="HTH marR-type" evidence="1">
    <location>
        <begin position="8"/>
        <end position="143"/>
    </location>
</feature>
<dbReference type="InterPro" id="IPR036388">
    <property type="entry name" value="WH-like_DNA-bd_sf"/>
</dbReference>
<dbReference type="RefSeq" id="WP_091762305.1">
    <property type="nucleotide sequence ID" value="NZ_FOHB01000009.1"/>
</dbReference>
<dbReference type="PANTHER" id="PTHR33164:SF104">
    <property type="entry name" value="TRANSCRIPTIONAL REGULATORY PROTEIN"/>
    <property type="match status" value="1"/>
</dbReference>
<dbReference type="PANTHER" id="PTHR33164">
    <property type="entry name" value="TRANSCRIPTIONAL REGULATOR, MARR FAMILY"/>
    <property type="match status" value="1"/>
</dbReference>
<dbReference type="STRING" id="587636.SAMN05216199_4105"/>
<dbReference type="Gene3D" id="1.10.10.10">
    <property type="entry name" value="Winged helix-like DNA-binding domain superfamily/Winged helix DNA-binding domain"/>
    <property type="match status" value="1"/>
</dbReference>
<dbReference type="GO" id="GO:0006950">
    <property type="term" value="P:response to stress"/>
    <property type="evidence" value="ECO:0007669"/>
    <property type="project" value="TreeGrafter"/>
</dbReference>
<dbReference type="PROSITE" id="PS50995">
    <property type="entry name" value="HTH_MARR_2"/>
    <property type="match status" value="1"/>
</dbReference>
<name>A0A1H9XN56_9MICO</name>
<dbReference type="AlphaFoldDB" id="A0A1H9XN56"/>